<dbReference type="Proteomes" id="UP000284842">
    <property type="component" value="Unassembled WGS sequence"/>
</dbReference>
<dbReference type="InterPro" id="IPR014752">
    <property type="entry name" value="Arrestin-like_C"/>
</dbReference>
<dbReference type="GO" id="GO:0000917">
    <property type="term" value="P:division septum assembly"/>
    <property type="evidence" value="ECO:0007669"/>
    <property type="project" value="TreeGrafter"/>
</dbReference>
<dbReference type="SUPFAM" id="SSF81296">
    <property type="entry name" value="E set domains"/>
    <property type="match status" value="1"/>
</dbReference>
<evidence type="ECO:0000313" key="3">
    <source>
        <dbReference type="EMBL" id="PPR02959.1"/>
    </source>
</evidence>
<dbReference type="InterPro" id="IPR053060">
    <property type="entry name" value="Cytokinesis_Signaling_Reg"/>
</dbReference>
<protein>
    <recommendedName>
        <fullName evidence="2">Arrestin C-terminal-like domain-containing protein</fullName>
    </recommendedName>
</protein>
<dbReference type="AlphaFoldDB" id="A0A409YIU4"/>
<name>A0A409YIU4_9AGAR</name>
<dbReference type="STRING" id="181874.A0A409YIU4"/>
<keyword evidence="4" id="KW-1185">Reference proteome</keyword>
<dbReference type="PANTHER" id="PTHR36419:SF1">
    <property type="entry name" value="RHO1 GEF LOCALIZING PROTEIN 1"/>
    <property type="match status" value="1"/>
</dbReference>
<feature type="compositionally biased region" description="Low complexity" evidence="1">
    <location>
        <begin position="389"/>
        <end position="409"/>
    </location>
</feature>
<dbReference type="EMBL" id="NHTK01001123">
    <property type="protein sequence ID" value="PPR02959.1"/>
    <property type="molecule type" value="Genomic_DNA"/>
</dbReference>
<organism evidence="3 4">
    <name type="scientific">Panaeolus cyanescens</name>
    <dbReference type="NCBI Taxonomy" id="181874"/>
    <lineage>
        <taxon>Eukaryota</taxon>
        <taxon>Fungi</taxon>
        <taxon>Dikarya</taxon>
        <taxon>Basidiomycota</taxon>
        <taxon>Agaricomycotina</taxon>
        <taxon>Agaricomycetes</taxon>
        <taxon>Agaricomycetidae</taxon>
        <taxon>Agaricales</taxon>
        <taxon>Agaricineae</taxon>
        <taxon>Galeropsidaceae</taxon>
        <taxon>Panaeolus</taxon>
    </lineage>
</organism>
<dbReference type="GO" id="GO:0000935">
    <property type="term" value="C:division septum"/>
    <property type="evidence" value="ECO:0007669"/>
    <property type="project" value="TreeGrafter"/>
</dbReference>
<evidence type="ECO:0000313" key="4">
    <source>
        <dbReference type="Proteomes" id="UP000284842"/>
    </source>
</evidence>
<evidence type="ECO:0000259" key="2">
    <source>
        <dbReference type="Pfam" id="PF02752"/>
    </source>
</evidence>
<dbReference type="Gene3D" id="2.60.40.640">
    <property type="match status" value="2"/>
</dbReference>
<proteinExistence type="predicted"/>
<dbReference type="InterPro" id="IPR011022">
    <property type="entry name" value="Arrestin_C-like"/>
</dbReference>
<dbReference type="OrthoDB" id="4001642at2759"/>
<dbReference type="Pfam" id="PF02752">
    <property type="entry name" value="Arrestin_C"/>
    <property type="match status" value="1"/>
</dbReference>
<feature type="region of interest" description="Disordered" evidence="1">
    <location>
        <begin position="385"/>
        <end position="416"/>
    </location>
</feature>
<gene>
    <name evidence="3" type="ORF">CVT24_012154</name>
</gene>
<evidence type="ECO:0000256" key="1">
    <source>
        <dbReference type="SAM" id="MobiDB-lite"/>
    </source>
</evidence>
<feature type="domain" description="Arrestin C-terminal-like" evidence="2">
    <location>
        <begin position="182"/>
        <end position="308"/>
    </location>
</feature>
<comment type="caution">
    <text evidence="3">The sequence shown here is derived from an EMBL/GenBank/DDBJ whole genome shotgun (WGS) entry which is preliminary data.</text>
</comment>
<reference evidence="3 4" key="1">
    <citation type="journal article" date="2018" name="Evol. Lett.">
        <title>Horizontal gene cluster transfer increased hallucinogenic mushroom diversity.</title>
        <authorList>
            <person name="Reynolds H.T."/>
            <person name="Vijayakumar V."/>
            <person name="Gluck-Thaler E."/>
            <person name="Korotkin H.B."/>
            <person name="Matheny P.B."/>
            <person name="Slot J.C."/>
        </authorList>
    </citation>
    <scope>NUCLEOTIDE SEQUENCE [LARGE SCALE GENOMIC DNA]</scope>
    <source>
        <strain evidence="3 4">2629</strain>
    </source>
</reference>
<dbReference type="InParanoid" id="A0A409YIU4"/>
<sequence length="548" mass="60024">MSQIEVSIRPPPRRTSFVSGFPGIPPCPSRPQAIIRGVVELRIPPEGVRAKWVKIELHRVERIPSSVCGSETRFEDCVGPGSVTLWSSTNEYTTLTTQQFPFSIRIPESLPPSVNMEDNAGIGYELEASVCVAVKAHFIPLSRPMVIKSTSPITIDKHELHSVWPVYLQPESRSTTIKGFMLRVERTQKCYGPGDRITVTATVNSDNDESTAVLQEFEISLIEVTTFRAGRLQPTKTNENVISSGEVALNATLCRGVSYSAELSCTLPSTHATTSLYSARHIDVTHTLSVKATMDNGVRLNIDLPVVISNWKSDVSDAALKRIGTIPRLCLSEIPEKASPPSAGIKTPPAKIVPNRHKATKKKNPSIHNTHRINSTVVIISREVSHPESASTSNSTWTAPSTSSASSNTEKVPEPLRNEVDPWLKCSTVEEEKRLYEQARQRVVDIQGVRHAPPPILIPKPLPMAPIQQQSSLSLSSEYASASASTTSHPNNQIFLSPQDEKCEKGTLIGGVSREDGEDAQSPPEYFKLFPSSRTGYLSDIKGISPME</sequence>
<accession>A0A409YIU4</accession>
<dbReference type="PANTHER" id="PTHR36419">
    <property type="entry name" value="ARRESTIN FAMILY PROTEIN 1"/>
    <property type="match status" value="1"/>
</dbReference>
<dbReference type="InterPro" id="IPR014756">
    <property type="entry name" value="Ig_E-set"/>
</dbReference>